<feature type="signal peptide" evidence="1">
    <location>
        <begin position="1"/>
        <end position="22"/>
    </location>
</feature>
<dbReference type="InterPro" id="IPR032675">
    <property type="entry name" value="LRR_dom_sf"/>
</dbReference>
<name>A0A7D9H556_DEKBR</name>
<organism evidence="2 3">
    <name type="scientific">Dekkera bruxellensis</name>
    <name type="common">Brettanomyces custersii</name>
    <dbReference type="NCBI Taxonomy" id="5007"/>
    <lineage>
        <taxon>Eukaryota</taxon>
        <taxon>Fungi</taxon>
        <taxon>Dikarya</taxon>
        <taxon>Ascomycota</taxon>
        <taxon>Saccharomycotina</taxon>
        <taxon>Pichiomycetes</taxon>
        <taxon>Pichiales</taxon>
        <taxon>Pichiaceae</taxon>
        <taxon>Brettanomyces</taxon>
    </lineage>
</organism>
<dbReference type="AlphaFoldDB" id="A0A7D9H556"/>
<evidence type="ECO:0000256" key="1">
    <source>
        <dbReference type="SAM" id="SignalP"/>
    </source>
</evidence>
<dbReference type="SUPFAM" id="SSF52047">
    <property type="entry name" value="RNI-like"/>
    <property type="match status" value="1"/>
</dbReference>
<proteinExistence type="predicted"/>
<accession>A0A7D9H556</accession>
<keyword evidence="3" id="KW-1185">Reference proteome</keyword>
<dbReference type="Proteomes" id="UP000478008">
    <property type="component" value="Unassembled WGS sequence"/>
</dbReference>
<keyword evidence="1" id="KW-0732">Signal</keyword>
<evidence type="ECO:0000313" key="3">
    <source>
        <dbReference type="Proteomes" id="UP000478008"/>
    </source>
</evidence>
<protein>
    <submittedName>
        <fullName evidence="2">DEBR0S3_15610g1_1</fullName>
    </submittedName>
</protein>
<feature type="chain" id="PRO_5028942861" evidence="1">
    <location>
        <begin position="23"/>
        <end position="512"/>
    </location>
</feature>
<evidence type="ECO:0000313" key="2">
    <source>
        <dbReference type="EMBL" id="VUG18605.1"/>
    </source>
</evidence>
<dbReference type="EMBL" id="CABFWN010000003">
    <property type="protein sequence ID" value="VUG18605.1"/>
    <property type="molecule type" value="Genomic_DNA"/>
</dbReference>
<dbReference type="OMA" id="IMARYFN"/>
<sequence>MPSISKKGFLLLIPEILQQVSAQLTQFDILNLMKACKHFYQILKPILYQSVTIHCDFGRFDKEFFTVSSTYIRTMASTLEFLSQSLNFHLVRSIVVLKLPFEFISFEKHLRQTFFSKEEYFVWSLQRFICHSPMSLSLLEVLAKAERLNDLSFRINVFDTKGKFQDVPSGFFFHNLSSLCIGPFQSTSELLKLLLMVKKCPSIRRLRILGSPKKIKLEDLISRSYLGYNSFCQSSLIAFQRTSPNLDYICMESCIFHPNDIGSSPLIRNPSTVVFLSIVDANEISITGSSVFDQFSKYTFSSLKYLRLSIRQPVKDSTAAILLSLKSNTLVELDLELMYNSLKADSLKDLTDQYISGIIRHSKTLRKLSFATFNEKGMVYLEQPLSEDQFKSLFLQTGFPHLENLRVEIRFTSIYNSRVLFFRLLPALDKLWILGSHSVKKHWGLGNTYPGIFDAWLRIQYIPELLIRNSPSCHLRYIKIDQCLFHVKQGNANPKDHIDDWFSRYTRVQFPR</sequence>
<gene>
    <name evidence="2" type="ORF">DEBR0S3_15610G</name>
</gene>
<reference evidence="2 3" key="1">
    <citation type="submission" date="2019-07" db="EMBL/GenBank/DDBJ databases">
        <authorList>
            <person name="Friedrich A."/>
            <person name="Schacherer J."/>
        </authorList>
    </citation>
    <scope>NUCLEOTIDE SEQUENCE [LARGE SCALE GENOMIC DNA]</scope>
</reference>
<dbReference type="Gene3D" id="3.80.10.10">
    <property type="entry name" value="Ribonuclease Inhibitor"/>
    <property type="match status" value="1"/>
</dbReference>